<proteinExistence type="predicted"/>
<dbReference type="PANTHER" id="PTHR47178">
    <property type="entry name" value="MONOOXYGENASE, FAD-BINDING"/>
    <property type="match status" value="1"/>
</dbReference>
<keyword evidence="2" id="KW-0274">FAD</keyword>
<dbReference type="STRING" id="101127.A0A1X2GLJ2"/>
<keyword evidence="3" id="KW-0560">Oxidoreductase</keyword>
<protein>
    <submittedName>
        <fullName evidence="6">FAD/NAD(P)-binding domain-containing protein</fullName>
    </submittedName>
</protein>
<evidence type="ECO:0000313" key="6">
    <source>
        <dbReference type="EMBL" id="ORX56776.1"/>
    </source>
</evidence>
<dbReference type="Gene3D" id="3.50.50.60">
    <property type="entry name" value="FAD/NAD(P)-binding domain"/>
    <property type="match status" value="1"/>
</dbReference>
<dbReference type="AlphaFoldDB" id="A0A1X2GLJ2"/>
<dbReference type="GO" id="GO:0004497">
    <property type="term" value="F:monooxygenase activity"/>
    <property type="evidence" value="ECO:0007669"/>
    <property type="project" value="UniProtKB-KW"/>
</dbReference>
<sequence length="402" mass="44482">MSLQSIVIVGGGIGGLNLAHALVKYNPSLSVTVYEQIKSPNHQQGWHLGINSQGLDAMKEAEIPDLDKATDKNMVSAFVCVDQNLNELLRFGGPMKQGKSDSALAILHRRTLHKLLAKNVNVVYGKRFTRYEEHDDHVDVHFEDGSKVSADFVVGADGCWSLIRKQLAPSIRYTPVGVTQVGVMFPAPDPSAMPTLMTWLDFAMLRSSSPSGFSILSGIAANDDGGKDMFIGISWVDNAIKEMLPESNQEVHQWMKQIVKTHFHPEFSALVDMTTVDHIVLGGPRKVHSTNYQEHCPLLNIKHKRVTLIGDAAHAMTTNKGMGANTALMDSIDLAKTLTSSDWEGGLADYESTMWKRGSFEVKDSLRNTFRNHSTGPVNFAMSKVFMKCFNQVLVWKGISYY</sequence>
<keyword evidence="4" id="KW-0503">Monooxygenase</keyword>
<dbReference type="Pfam" id="PF01494">
    <property type="entry name" value="FAD_binding_3"/>
    <property type="match status" value="1"/>
</dbReference>
<dbReference type="InterPro" id="IPR036188">
    <property type="entry name" value="FAD/NAD-bd_sf"/>
</dbReference>
<evidence type="ECO:0000313" key="7">
    <source>
        <dbReference type="Proteomes" id="UP000242146"/>
    </source>
</evidence>
<keyword evidence="7" id="KW-1185">Reference proteome</keyword>
<gene>
    <name evidence="6" type="ORF">DM01DRAFT_1334333</name>
</gene>
<dbReference type="InterPro" id="IPR002938">
    <property type="entry name" value="FAD-bd"/>
</dbReference>
<comment type="caution">
    <text evidence="6">The sequence shown here is derived from an EMBL/GenBank/DDBJ whole genome shotgun (WGS) entry which is preliminary data.</text>
</comment>
<name>A0A1X2GLJ2_9FUNG</name>
<evidence type="ECO:0000256" key="1">
    <source>
        <dbReference type="ARBA" id="ARBA00022630"/>
    </source>
</evidence>
<evidence type="ECO:0000256" key="3">
    <source>
        <dbReference type="ARBA" id="ARBA00023002"/>
    </source>
</evidence>
<evidence type="ECO:0000259" key="5">
    <source>
        <dbReference type="Pfam" id="PF01494"/>
    </source>
</evidence>
<dbReference type="PANTHER" id="PTHR47178:SF6">
    <property type="entry name" value="FAD-BINDING DOMAIN-CONTAINING PROTEIN"/>
    <property type="match status" value="1"/>
</dbReference>
<feature type="domain" description="FAD-binding" evidence="5">
    <location>
        <begin position="6"/>
        <end position="339"/>
    </location>
</feature>
<evidence type="ECO:0000256" key="2">
    <source>
        <dbReference type="ARBA" id="ARBA00022827"/>
    </source>
</evidence>
<dbReference type="GO" id="GO:0071949">
    <property type="term" value="F:FAD binding"/>
    <property type="evidence" value="ECO:0007669"/>
    <property type="project" value="InterPro"/>
</dbReference>
<evidence type="ECO:0000256" key="4">
    <source>
        <dbReference type="ARBA" id="ARBA00023033"/>
    </source>
</evidence>
<organism evidence="6 7">
    <name type="scientific">Hesseltinella vesiculosa</name>
    <dbReference type="NCBI Taxonomy" id="101127"/>
    <lineage>
        <taxon>Eukaryota</taxon>
        <taxon>Fungi</taxon>
        <taxon>Fungi incertae sedis</taxon>
        <taxon>Mucoromycota</taxon>
        <taxon>Mucoromycotina</taxon>
        <taxon>Mucoromycetes</taxon>
        <taxon>Mucorales</taxon>
        <taxon>Cunninghamellaceae</taxon>
        <taxon>Hesseltinella</taxon>
    </lineage>
</organism>
<dbReference type="OrthoDB" id="655030at2759"/>
<accession>A0A1X2GLJ2</accession>
<dbReference type="Proteomes" id="UP000242146">
    <property type="component" value="Unassembled WGS sequence"/>
</dbReference>
<dbReference type="PRINTS" id="PR00420">
    <property type="entry name" value="RNGMNOXGNASE"/>
</dbReference>
<reference evidence="6 7" key="1">
    <citation type="submission" date="2016-07" db="EMBL/GenBank/DDBJ databases">
        <title>Pervasive Adenine N6-methylation of Active Genes in Fungi.</title>
        <authorList>
            <consortium name="DOE Joint Genome Institute"/>
            <person name="Mondo S.J."/>
            <person name="Dannebaum R.O."/>
            <person name="Kuo R.C."/>
            <person name="Labutti K."/>
            <person name="Haridas S."/>
            <person name="Kuo A."/>
            <person name="Salamov A."/>
            <person name="Ahrendt S.R."/>
            <person name="Lipzen A."/>
            <person name="Sullivan W."/>
            <person name="Andreopoulos W.B."/>
            <person name="Clum A."/>
            <person name="Lindquist E."/>
            <person name="Daum C."/>
            <person name="Ramamoorthy G.K."/>
            <person name="Gryganskyi A."/>
            <person name="Culley D."/>
            <person name="Magnuson J.K."/>
            <person name="James T.Y."/>
            <person name="O'Malley M.A."/>
            <person name="Stajich J.E."/>
            <person name="Spatafora J.W."/>
            <person name="Visel A."/>
            <person name="Grigoriev I.V."/>
        </authorList>
    </citation>
    <scope>NUCLEOTIDE SEQUENCE [LARGE SCALE GENOMIC DNA]</scope>
    <source>
        <strain evidence="6 7">NRRL 3301</strain>
    </source>
</reference>
<dbReference type="SUPFAM" id="SSF51905">
    <property type="entry name" value="FAD/NAD(P)-binding domain"/>
    <property type="match status" value="1"/>
</dbReference>
<dbReference type="EMBL" id="MCGT01000009">
    <property type="protein sequence ID" value="ORX56776.1"/>
    <property type="molecule type" value="Genomic_DNA"/>
</dbReference>
<keyword evidence="1" id="KW-0285">Flavoprotein</keyword>